<keyword evidence="6" id="KW-0963">Cytoplasm</keyword>
<feature type="binding site" evidence="6">
    <location>
        <begin position="34"/>
        <end position="39"/>
    </location>
    <ligand>
        <name>ATP</name>
        <dbReference type="ChEBI" id="CHEBI:30616"/>
    </ligand>
</feature>
<dbReference type="InterPro" id="IPR012795">
    <property type="entry name" value="tRNA_Ile_lys_synt_N"/>
</dbReference>
<evidence type="ECO:0000313" key="9">
    <source>
        <dbReference type="Proteomes" id="UP001497045"/>
    </source>
</evidence>
<proteinExistence type="inferred from homology"/>
<keyword evidence="2 6" id="KW-0819">tRNA processing</keyword>
<keyword evidence="4 6" id="KW-0067">ATP-binding</keyword>
<dbReference type="Proteomes" id="UP001497045">
    <property type="component" value="Unassembled WGS sequence"/>
</dbReference>
<comment type="domain">
    <text evidence="6">The N-terminal region contains the highly conserved SGGXDS motif, predicted to be a P-loop motif involved in ATP binding.</text>
</comment>
<name>A0ABU9IBA2_9SPHN</name>
<evidence type="ECO:0000256" key="5">
    <source>
        <dbReference type="ARBA" id="ARBA00048539"/>
    </source>
</evidence>
<feature type="domain" description="tRNA(Ile)-lysidine/2-thiocytidine synthase N-terminal" evidence="7">
    <location>
        <begin position="30"/>
        <end position="204"/>
    </location>
</feature>
<dbReference type="NCBIfam" id="TIGR02432">
    <property type="entry name" value="lysidine_TilS_N"/>
    <property type="match status" value="1"/>
</dbReference>
<dbReference type="EMBL" id="JBBYHV010000001">
    <property type="protein sequence ID" value="MEL1249354.1"/>
    <property type="molecule type" value="Genomic_DNA"/>
</dbReference>
<evidence type="ECO:0000256" key="4">
    <source>
        <dbReference type="ARBA" id="ARBA00022840"/>
    </source>
</evidence>
<accession>A0ABU9IBA2</accession>
<evidence type="ECO:0000256" key="1">
    <source>
        <dbReference type="ARBA" id="ARBA00022598"/>
    </source>
</evidence>
<evidence type="ECO:0000256" key="6">
    <source>
        <dbReference type="HAMAP-Rule" id="MF_01161"/>
    </source>
</evidence>
<comment type="subcellular location">
    <subcellularLocation>
        <location evidence="6">Cytoplasm</location>
    </subcellularLocation>
</comment>
<comment type="function">
    <text evidence="6">Ligates lysine onto the cytidine present at position 34 of the AUA codon-specific tRNA(Ile) that contains the anticodon CAU, in an ATP-dependent manner. Cytidine is converted to lysidine, thus changing the amino acid specificity of the tRNA from methionine to isoleucine.</text>
</comment>
<organism evidence="8 9">
    <name type="scientific">Aurantiacibacter gilvus</name>
    <dbReference type="NCBI Taxonomy" id="3139141"/>
    <lineage>
        <taxon>Bacteria</taxon>
        <taxon>Pseudomonadati</taxon>
        <taxon>Pseudomonadota</taxon>
        <taxon>Alphaproteobacteria</taxon>
        <taxon>Sphingomonadales</taxon>
        <taxon>Erythrobacteraceae</taxon>
        <taxon>Aurantiacibacter</taxon>
    </lineage>
</organism>
<evidence type="ECO:0000259" key="7">
    <source>
        <dbReference type="Pfam" id="PF01171"/>
    </source>
</evidence>
<dbReference type="InterPro" id="IPR012094">
    <property type="entry name" value="tRNA_Ile_lys_synt"/>
</dbReference>
<keyword evidence="9" id="KW-1185">Reference proteome</keyword>
<dbReference type="EC" id="6.3.4.19" evidence="6"/>
<dbReference type="PANTHER" id="PTHR43033:SF5">
    <property type="entry name" value="TRNA(ILE)-LYSIDINE SYNTHETASE"/>
    <property type="match status" value="1"/>
</dbReference>
<dbReference type="GO" id="GO:0032267">
    <property type="term" value="F:tRNA(Ile)-lysidine synthase activity"/>
    <property type="evidence" value="ECO:0007669"/>
    <property type="project" value="UniProtKB-EC"/>
</dbReference>
<dbReference type="CDD" id="cd01992">
    <property type="entry name" value="TilS_N"/>
    <property type="match status" value="1"/>
</dbReference>
<dbReference type="InterPro" id="IPR014729">
    <property type="entry name" value="Rossmann-like_a/b/a_fold"/>
</dbReference>
<dbReference type="InterPro" id="IPR011063">
    <property type="entry name" value="TilS/TtcA_N"/>
</dbReference>
<comment type="similarity">
    <text evidence="6">Belongs to the tRNA(Ile)-lysidine synthase family.</text>
</comment>
<keyword evidence="1 6" id="KW-0436">Ligase</keyword>
<evidence type="ECO:0000313" key="8">
    <source>
        <dbReference type="EMBL" id="MEL1249354.1"/>
    </source>
</evidence>
<comment type="catalytic activity">
    <reaction evidence="5 6">
        <text>cytidine(34) in tRNA(Ile2) + L-lysine + ATP = lysidine(34) in tRNA(Ile2) + AMP + diphosphate + H(+)</text>
        <dbReference type="Rhea" id="RHEA:43744"/>
        <dbReference type="Rhea" id="RHEA-COMP:10625"/>
        <dbReference type="Rhea" id="RHEA-COMP:10670"/>
        <dbReference type="ChEBI" id="CHEBI:15378"/>
        <dbReference type="ChEBI" id="CHEBI:30616"/>
        <dbReference type="ChEBI" id="CHEBI:32551"/>
        <dbReference type="ChEBI" id="CHEBI:33019"/>
        <dbReference type="ChEBI" id="CHEBI:82748"/>
        <dbReference type="ChEBI" id="CHEBI:83665"/>
        <dbReference type="ChEBI" id="CHEBI:456215"/>
        <dbReference type="EC" id="6.3.4.19"/>
    </reaction>
</comment>
<keyword evidence="3 6" id="KW-0547">Nucleotide-binding</keyword>
<dbReference type="Pfam" id="PF01171">
    <property type="entry name" value="ATP_bind_3"/>
    <property type="match status" value="1"/>
</dbReference>
<dbReference type="PANTHER" id="PTHR43033">
    <property type="entry name" value="TRNA(ILE)-LYSIDINE SYNTHASE-RELATED"/>
    <property type="match status" value="1"/>
</dbReference>
<dbReference type="RefSeq" id="WP_341671886.1">
    <property type="nucleotide sequence ID" value="NZ_JBBYHV010000001.1"/>
</dbReference>
<evidence type="ECO:0000256" key="3">
    <source>
        <dbReference type="ARBA" id="ARBA00022741"/>
    </source>
</evidence>
<reference evidence="8 9" key="1">
    <citation type="submission" date="2024-04" db="EMBL/GenBank/DDBJ databases">
        <title>Aurantiacibacter sp. DGU6 16S ribosomal RNA gene Genome sequencing and assembly.</title>
        <authorList>
            <person name="Park S."/>
        </authorList>
    </citation>
    <scope>NUCLEOTIDE SEQUENCE [LARGE SCALE GENOMIC DNA]</scope>
    <source>
        <strain evidence="8 9">DGU6</strain>
    </source>
</reference>
<evidence type="ECO:0000256" key="2">
    <source>
        <dbReference type="ARBA" id="ARBA00022694"/>
    </source>
</evidence>
<dbReference type="SUPFAM" id="SSF52402">
    <property type="entry name" value="Adenine nucleotide alpha hydrolases-like"/>
    <property type="match status" value="1"/>
</dbReference>
<gene>
    <name evidence="6 8" type="primary">tilS</name>
    <name evidence="8" type="ORF">AAEO60_01575</name>
</gene>
<dbReference type="Gene3D" id="3.40.50.620">
    <property type="entry name" value="HUPs"/>
    <property type="match status" value="1"/>
</dbReference>
<sequence>MAASTAIDAALVARFREALDQLNPDGGKLGLAVSGGPDSMAMLLLAHEAIPGGFEVATVDHGLRPEAKDECALVVAACEERGLPCEVLSVEVGEGNVQAQARAARYKALADWAERRDLAAIATAHHVDDQAETLLMRLNRGSGVAGLAGVRASQRRADLQVAIIRPLLGFARAELAEIIAGAGQAVASDPSNSDPRYDRVRMRQVLADCDWLDRSALAQSASHLAEAYEALQDYAQVLWPQMVTQTADGFVLTPGSSREMNRRLLAMVMQEMGGKPRGGDVARLLTRLEQGEGGNVAGILAKVKNGVWELVPEPPRQTG</sequence>
<protein>
    <recommendedName>
        <fullName evidence="6">tRNA(Ile)-lysidine synthase</fullName>
        <ecNumber evidence="6">6.3.4.19</ecNumber>
    </recommendedName>
    <alternativeName>
        <fullName evidence="6">tRNA(Ile)-2-lysyl-cytidine synthase</fullName>
    </alternativeName>
    <alternativeName>
        <fullName evidence="6">tRNA(Ile)-lysidine synthetase</fullName>
    </alternativeName>
</protein>
<dbReference type="HAMAP" id="MF_01161">
    <property type="entry name" value="tRNA_Ile_lys_synt"/>
    <property type="match status" value="1"/>
</dbReference>
<comment type="caution">
    <text evidence="8">The sequence shown here is derived from an EMBL/GenBank/DDBJ whole genome shotgun (WGS) entry which is preliminary data.</text>
</comment>